<dbReference type="EMBL" id="BPLF01000001">
    <property type="protein sequence ID" value="GIX60797.1"/>
    <property type="molecule type" value="Genomic_DNA"/>
</dbReference>
<dbReference type="RefSeq" id="XP_067712868.1">
    <property type="nucleotide sequence ID" value="XM_067856767.1"/>
</dbReference>
<dbReference type="GeneID" id="94192280"/>
<evidence type="ECO:0000313" key="2">
    <source>
        <dbReference type="EMBL" id="GIX60797.1"/>
    </source>
</evidence>
<feature type="compositionally biased region" description="Polar residues" evidence="1">
    <location>
        <begin position="170"/>
        <end position="181"/>
    </location>
</feature>
<dbReference type="AlphaFoldDB" id="A0AAV4LM27"/>
<sequence length="411" mass="45202">MQYKSETYASGNTAPPRMATASFKMPVTNPVGSVFRRQNTASRLISQQQPQQVFNPVPGTRAPMMMPRCATASLYKSSTPSQPHADVRKTPQAAAQTRLIPTNNIRTVVLPTRTRGNSIFSNAGMSEKSPAAVPRQATGVGRGDFTPASYVTKVYPNFNPVDRSAAPSRVPTTPIMQQPRASTGAVPYQGQRGQQTQNGYGNHVAFKGRNKIKATSVQRQPSVFKEVVDTIKEHAAVLPKIEAKEAAQLVGGFVSGTLSVLAHIVGDIRSDIINGMFKPEDPSYDAAKAYYYAANNHPTIPTGMTQRIDYIEEIERCTRVRSNSRRGDRRQGNVQKPRPQAAYPAQQPYPNYEPRAPSYEPRSQQSAPLHKPNPTAFGQDPHMFSMMSERALEEFLLNDGYLNSAPPSMPR</sequence>
<name>A0AAV4LM27_BABCB</name>
<comment type="caution">
    <text evidence="2">The sequence shown here is derived from an EMBL/GenBank/DDBJ whole genome shotgun (WGS) entry which is preliminary data.</text>
</comment>
<feature type="region of interest" description="Disordered" evidence="1">
    <location>
        <begin position="120"/>
        <end position="140"/>
    </location>
</feature>
<feature type="region of interest" description="Disordered" evidence="1">
    <location>
        <begin position="162"/>
        <end position="194"/>
    </location>
</feature>
<feature type="compositionally biased region" description="Low complexity" evidence="1">
    <location>
        <begin position="337"/>
        <end position="354"/>
    </location>
</feature>
<proteinExistence type="predicted"/>
<organism evidence="2 3">
    <name type="scientific">Babesia caballi</name>
    <dbReference type="NCBI Taxonomy" id="5871"/>
    <lineage>
        <taxon>Eukaryota</taxon>
        <taxon>Sar</taxon>
        <taxon>Alveolata</taxon>
        <taxon>Apicomplexa</taxon>
        <taxon>Aconoidasida</taxon>
        <taxon>Piroplasmida</taxon>
        <taxon>Babesiidae</taxon>
        <taxon>Babesia</taxon>
    </lineage>
</organism>
<dbReference type="Proteomes" id="UP001497744">
    <property type="component" value="Unassembled WGS sequence"/>
</dbReference>
<keyword evidence="3" id="KW-1185">Reference proteome</keyword>
<gene>
    <name evidence="2" type="ORF">BcabD6B2_02320</name>
</gene>
<evidence type="ECO:0000256" key="1">
    <source>
        <dbReference type="SAM" id="MobiDB-lite"/>
    </source>
</evidence>
<feature type="region of interest" description="Disordered" evidence="1">
    <location>
        <begin position="321"/>
        <end position="385"/>
    </location>
</feature>
<reference evidence="2 3" key="1">
    <citation type="submission" date="2021-06" db="EMBL/GenBank/DDBJ databases">
        <title>Genome sequence of Babesia caballi.</title>
        <authorList>
            <person name="Yamagishi J."/>
            <person name="Kidaka T."/>
            <person name="Ochi A."/>
        </authorList>
    </citation>
    <scope>NUCLEOTIDE SEQUENCE [LARGE SCALE GENOMIC DNA]</scope>
    <source>
        <strain evidence="2">USDA-D6B2</strain>
    </source>
</reference>
<accession>A0AAV4LM27</accession>
<protein>
    <submittedName>
        <fullName evidence="2">SNF2-related domain-containing protein, putative</fullName>
    </submittedName>
</protein>
<evidence type="ECO:0000313" key="3">
    <source>
        <dbReference type="Proteomes" id="UP001497744"/>
    </source>
</evidence>